<dbReference type="NCBIfam" id="TIGR00325">
    <property type="entry name" value="lpxC"/>
    <property type="match status" value="1"/>
</dbReference>
<gene>
    <name evidence="16" type="primary">fabZ</name>
    <name evidence="15" type="synonym">lpxC</name>
    <name evidence="17" type="ORF">A2008_11620</name>
</gene>
<comment type="subcellular location">
    <subcellularLocation>
        <location evidence="3 16">Cytoplasm</location>
    </subcellularLocation>
</comment>
<reference evidence="17 18" key="1">
    <citation type="journal article" date="2016" name="Nat. Commun.">
        <title>Thousands of microbial genomes shed light on interconnected biogeochemical processes in an aquifer system.</title>
        <authorList>
            <person name="Anantharaman K."/>
            <person name="Brown C.T."/>
            <person name="Hug L.A."/>
            <person name="Sharon I."/>
            <person name="Castelle C.J."/>
            <person name="Probst A.J."/>
            <person name="Thomas B.C."/>
            <person name="Singh A."/>
            <person name="Wilkins M.J."/>
            <person name="Karaoz U."/>
            <person name="Brodie E.L."/>
            <person name="Williams K.H."/>
            <person name="Hubbard S.S."/>
            <person name="Banfield J.F."/>
        </authorList>
    </citation>
    <scope>NUCLEOTIDE SEQUENCE [LARGE SCALE GENOMIC DNA]</scope>
</reference>
<protein>
    <recommendedName>
        <fullName evidence="15 16">Multifunctional fusion protein</fullName>
    </recommendedName>
    <domain>
        <recommendedName>
            <fullName evidence="16">3-hydroxyacyl-[acyl-carrier-protein] dehydratase FabZ</fullName>
            <ecNumber evidence="16">4.2.1.59</ecNumber>
        </recommendedName>
        <alternativeName>
            <fullName evidence="16">(3R)-hydroxymyristoyl-[acyl-carrier-protein] dehydratase</fullName>
        </alternativeName>
        <alternativeName>
            <fullName evidence="16">Beta-hydroxyacyl-ACP dehydratase</fullName>
            <shortName evidence="16">(3R)-hydroxymyristoyl-ACP dehydrase</shortName>
        </alternativeName>
    </domain>
    <domain>
        <recommendedName>
            <fullName evidence="15">UDP-3-O-acyl-N-acetylglucosamine deacetylase</fullName>
            <shortName evidence="15">UDP-3-O-acyl-GlcNAc deacetylase</shortName>
            <ecNumber evidence="15">3.5.1.108</ecNumber>
        </recommendedName>
        <alternativeName>
            <fullName evidence="15">UDP-3-O-[R-3-hydroxymyristoyl]-N-acetylglucosamine deacetylase</fullName>
        </alternativeName>
    </domain>
</protein>
<evidence type="ECO:0000256" key="16">
    <source>
        <dbReference type="HAMAP-Rule" id="MF_00406"/>
    </source>
</evidence>
<keyword evidence="7 15" id="KW-0441">Lipid A biosynthesis</keyword>
<dbReference type="InterPro" id="IPR015870">
    <property type="entry name" value="UDP-acyl_N-AcGlcN_deAcase_N"/>
</dbReference>
<dbReference type="GO" id="GO:0016020">
    <property type="term" value="C:membrane"/>
    <property type="evidence" value="ECO:0007669"/>
    <property type="project" value="GOC"/>
</dbReference>
<dbReference type="UniPathway" id="UPA00359">
    <property type="reaction ID" value="UER00478"/>
</dbReference>
<dbReference type="Proteomes" id="UP000178735">
    <property type="component" value="Unassembled WGS sequence"/>
</dbReference>
<evidence type="ECO:0000256" key="11">
    <source>
        <dbReference type="ARBA" id="ARBA00023098"/>
    </source>
</evidence>
<evidence type="ECO:0000256" key="6">
    <source>
        <dbReference type="ARBA" id="ARBA00022516"/>
    </source>
</evidence>
<evidence type="ECO:0000256" key="5">
    <source>
        <dbReference type="ARBA" id="ARBA00022490"/>
    </source>
</evidence>
<evidence type="ECO:0000256" key="9">
    <source>
        <dbReference type="ARBA" id="ARBA00022801"/>
    </source>
</evidence>
<dbReference type="FunFam" id="3.10.129.10:FF:000001">
    <property type="entry name" value="3-hydroxyacyl-[acyl-carrier-protein] dehydratase FabZ"/>
    <property type="match status" value="1"/>
</dbReference>
<keyword evidence="8 15" id="KW-0479">Metal-binding</keyword>
<keyword evidence="6 15" id="KW-0444">Lipid biosynthesis</keyword>
<evidence type="ECO:0000256" key="12">
    <source>
        <dbReference type="ARBA" id="ARBA00023239"/>
    </source>
</evidence>
<dbReference type="SUPFAM" id="SSF54211">
    <property type="entry name" value="Ribosomal protein S5 domain 2-like"/>
    <property type="match status" value="2"/>
</dbReference>
<dbReference type="InterPro" id="IPR004463">
    <property type="entry name" value="UDP-acyl_GlcNac_deAcase"/>
</dbReference>
<dbReference type="InterPro" id="IPR020568">
    <property type="entry name" value="Ribosomal_Su5_D2-typ_SF"/>
</dbReference>
<accession>A0A1F7WSS3</accession>
<evidence type="ECO:0000313" key="17">
    <source>
        <dbReference type="EMBL" id="OGM05135.1"/>
    </source>
</evidence>
<evidence type="ECO:0000256" key="4">
    <source>
        <dbReference type="ARBA" id="ARBA00005002"/>
    </source>
</evidence>
<dbReference type="GO" id="GO:0005737">
    <property type="term" value="C:cytoplasm"/>
    <property type="evidence" value="ECO:0007669"/>
    <property type="project" value="UniProtKB-SubCell"/>
</dbReference>
<organism evidence="17 18">
    <name type="scientific">Candidatus Wallbacteria bacterium GWC2_49_35</name>
    <dbReference type="NCBI Taxonomy" id="1817813"/>
    <lineage>
        <taxon>Bacteria</taxon>
        <taxon>Candidatus Walliibacteriota</taxon>
    </lineage>
</organism>
<feature type="active site" description="Proton donor" evidence="15">
    <location>
        <position position="262"/>
    </location>
</feature>
<dbReference type="GO" id="GO:0019171">
    <property type="term" value="F:(3R)-hydroxyacyl-[acyl-carrier-protein] dehydratase activity"/>
    <property type="evidence" value="ECO:0007669"/>
    <property type="project" value="UniProtKB-EC"/>
</dbReference>
<feature type="binding site" evidence="15">
    <location>
        <position position="79"/>
    </location>
    <ligand>
        <name>Zn(2+)</name>
        <dbReference type="ChEBI" id="CHEBI:29105"/>
    </ligand>
</feature>
<comment type="function">
    <text evidence="14 16">Involved in unsaturated fatty acids biosynthesis. Catalyzes the dehydration of short chain beta-hydroxyacyl-ACPs and long chain saturated and unsaturated beta-hydroxyacyl-ACPs.</text>
</comment>
<name>A0A1F7WSS3_9BACT</name>
<comment type="similarity">
    <text evidence="15">Belongs to the LpxC family.</text>
</comment>
<evidence type="ECO:0000256" key="14">
    <source>
        <dbReference type="ARBA" id="ARBA00025049"/>
    </source>
</evidence>
<feature type="active site" evidence="16">
    <location>
        <position position="335"/>
    </location>
</feature>
<dbReference type="NCBIfam" id="TIGR01750">
    <property type="entry name" value="fabZ"/>
    <property type="match status" value="1"/>
</dbReference>
<dbReference type="PANTHER" id="PTHR33694">
    <property type="entry name" value="UDP-3-O-ACYL-N-ACETYLGLUCOSAMINE DEACETYLASE 1, MITOCHONDRIAL-RELATED"/>
    <property type="match status" value="1"/>
</dbReference>
<comment type="similarity">
    <text evidence="16">Belongs to the thioester dehydratase family. FabZ subfamily.</text>
</comment>
<keyword evidence="12 16" id="KW-0456">Lyase</keyword>
<dbReference type="Pfam" id="PF03331">
    <property type="entry name" value="LpxC"/>
    <property type="match status" value="1"/>
</dbReference>
<comment type="cofactor">
    <cofactor evidence="1 15">
        <name>Zn(2+)</name>
        <dbReference type="ChEBI" id="CHEBI:29105"/>
    </cofactor>
</comment>
<proteinExistence type="inferred from homology"/>
<feature type="binding site" evidence="15">
    <location>
        <position position="235"/>
    </location>
    <ligand>
        <name>Zn(2+)</name>
        <dbReference type="ChEBI" id="CHEBI:29105"/>
    </ligand>
</feature>
<keyword evidence="5 16" id="KW-0963">Cytoplasm</keyword>
<dbReference type="Gene3D" id="3.30.1700.10">
    <property type="entry name" value="lpxc deacetylase, domain 2"/>
    <property type="match status" value="1"/>
</dbReference>
<dbReference type="InterPro" id="IPR010084">
    <property type="entry name" value="FabZ"/>
</dbReference>
<dbReference type="EC" id="4.2.1.59" evidence="16"/>
<keyword evidence="9 15" id="KW-0378">Hydrolase</keyword>
<evidence type="ECO:0000256" key="2">
    <source>
        <dbReference type="ARBA" id="ARBA00002923"/>
    </source>
</evidence>
<dbReference type="InterPro" id="IPR029069">
    <property type="entry name" value="HotDog_dom_sf"/>
</dbReference>
<keyword evidence="10 15" id="KW-0862">Zinc</keyword>
<dbReference type="STRING" id="1817813.A2008_11620"/>
<sequence>MYQFQRTIERETSYEGIGLHTGLNVKITFMPAPVNHGVVFIRTDVTERPAINATIENVTDVFRGTTIGTGENKIHTVEHVLCALAGLGVTNIIIMLNAKEPPAIDGSALTFVNLLEEAGIVEQNEKTNQYSITEPIQINEGAKQLIALPCDSFKISFTIDYDNPVIGTQYAQFDINAETFKKEIMSARTFGFTQEVEELRKQGLALGGDLTNAIVVGENGILNEKLRFEDEFVRHKILDLVGDLFLTGLSLKGHFVAIKSGHALNVKLARVIKKKFMEQQQAAKMPSTLNIMQILKILPHRYPFLLVDKITEIREGKGAVGIKNVTINEHFFSGHFPVQPVMPGVLIVEALAQVAGVFMLNKKENRGKLPYFTGIDNFRFRKPVLPGDMLVLEIEVGKIKGNIGKVAGKVTVDGKLVAGGELMFSLIDAPRDTELED</sequence>
<evidence type="ECO:0000256" key="13">
    <source>
        <dbReference type="ARBA" id="ARBA00024535"/>
    </source>
</evidence>
<evidence type="ECO:0000256" key="3">
    <source>
        <dbReference type="ARBA" id="ARBA00004496"/>
    </source>
</evidence>
<comment type="catalytic activity">
    <reaction evidence="16">
        <text>a (3R)-hydroxyacyl-[ACP] = a (2E)-enoyl-[ACP] + H2O</text>
        <dbReference type="Rhea" id="RHEA:13097"/>
        <dbReference type="Rhea" id="RHEA-COMP:9925"/>
        <dbReference type="Rhea" id="RHEA-COMP:9945"/>
        <dbReference type="ChEBI" id="CHEBI:15377"/>
        <dbReference type="ChEBI" id="CHEBI:78784"/>
        <dbReference type="ChEBI" id="CHEBI:78827"/>
        <dbReference type="EC" id="4.2.1.59"/>
    </reaction>
</comment>
<dbReference type="CDD" id="cd01288">
    <property type="entry name" value="FabZ"/>
    <property type="match status" value="1"/>
</dbReference>
<dbReference type="EMBL" id="MGFH01000124">
    <property type="protein sequence ID" value="OGM05135.1"/>
    <property type="molecule type" value="Genomic_DNA"/>
</dbReference>
<dbReference type="Gene3D" id="3.30.230.20">
    <property type="entry name" value="lpxc deacetylase, domain 1"/>
    <property type="match status" value="1"/>
</dbReference>
<evidence type="ECO:0000256" key="10">
    <source>
        <dbReference type="ARBA" id="ARBA00022833"/>
    </source>
</evidence>
<dbReference type="SUPFAM" id="SSF54637">
    <property type="entry name" value="Thioesterase/thiol ester dehydrase-isomerase"/>
    <property type="match status" value="1"/>
</dbReference>
<evidence type="ECO:0000256" key="7">
    <source>
        <dbReference type="ARBA" id="ARBA00022556"/>
    </source>
</evidence>
<dbReference type="GO" id="GO:0009245">
    <property type="term" value="P:lipid A biosynthetic process"/>
    <property type="evidence" value="ECO:0007669"/>
    <property type="project" value="UniProtKB-UniRule"/>
</dbReference>
<evidence type="ECO:0000313" key="18">
    <source>
        <dbReference type="Proteomes" id="UP000178735"/>
    </source>
</evidence>
<dbReference type="Pfam" id="PF07977">
    <property type="entry name" value="FabA"/>
    <property type="match status" value="1"/>
</dbReference>
<dbReference type="GO" id="GO:0046872">
    <property type="term" value="F:metal ion binding"/>
    <property type="evidence" value="ECO:0007669"/>
    <property type="project" value="UniProtKB-KW"/>
</dbReference>
<dbReference type="InterPro" id="IPR011334">
    <property type="entry name" value="UDP-acyl_GlcNac_deAcase_C"/>
</dbReference>
<evidence type="ECO:0000256" key="8">
    <source>
        <dbReference type="ARBA" id="ARBA00022723"/>
    </source>
</evidence>
<comment type="catalytic activity">
    <reaction evidence="13 15">
        <text>a UDP-3-O-[(3R)-3-hydroxyacyl]-N-acetyl-alpha-D-glucosamine + H2O = a UDP-3-O-[(3R)-3-hydroxyacyl]-alpha-D-glucosamine + acetate</text>
        <dbReference type="Rhea" id="RHEA:67816"/>
        <dbReference type="ChEBI" id="CHEBI:15377"/>
        <dbReference type="ChEBI" id="CHEBI:30089"/>
        <dbReference type="ChEBI" id="CHEBI:137740"/>
        <dbReference type="ChEBI" id="CHEBI:173225"/>
        <dbReference type="EC" id="3.5.1.108"/>
    </reaction>
</comment>
<dbReference type="GO" id="GO:0006633">
    <property type="term" value="P:fatty acid biosynthetic process"/>
    <property type="evidence" value="ECO:0007669"/>
    <property type="project" value="UniProtKB-UniRule"/>
</dbReference>
<keyword evidence="11 15" id="KW-0443">Lipid metabolism</keyword>
<dbReference type="GO" id="GO:0103117">
    <property type="term" value="F:UDP-3-O-acyl-N-acetylglucosamine deacetylase activity"/>
    <property type="evidence" value="ECO:0007669"/>
    <property type="project" value="UniProtKB-UniRule"/>
</dbReference>
<evidence type="ECO:0000256" key="15">
    <source>
        <dbReference type="HAMAP-Rule" id="MF_00388"/>
    </source>
</evidence>
<dbReference type="Gene3D" id="3.10.129.10">
    <property type="entry name" value="Hotdog Thioesterase"/>
    <property type="match status" value="1"/>
</dbReference>
<dbReference type="AlphaFoldDB" id="A0A1F7WSS3"/>
<comment type="caution">
    <text evidence="17">The sequence shown here is derived from an EMBL/GenBank/DDBJ whole genome shotgun (WGS) entry which is preliminary data.</text>
</comment>
<dbReference type="NCBIfam" id="NF000582">
    <property type="entry name" value="PRK00006.1"/>
    <property type="match status" value="1"/>
</dbReference>
<evidence type="ECO:0000256" key="1">
    <source>
        <dbReference type="ARBA" id="ARBA00001947"/>
    </source>
</evidence>
<feature type="binding site" evidence="15">
    <location>
        <position position="239"/>
    </location>
    <ligand>
        <name>Zn(2+)</name>
        <dbReference type="ChEBI" id="CHEBI:29105"/>
    </ligand>
</feature>
<comment type="pathway">
    <text evidence="4 15">Glycolipid biosynthesis; lipid IV(A) biosynthesis; lipid IV(A) from (3R)-3-hydroxytetradecanoyl-[acyl-carrier-protein] and UDP-N-acetyl-alpha-D-glucosamine: step 2/6.</text>
</comment>
<dbReference type="HAMAP" id="MF_00406">
    <property type="entry name" value="FabZ"/>
    <property type="match status" value="1"/>
</dbReference>
<dbReference type="EC" id="3.5.1.108" evidence="15"/>
<dbReference type="PANTHER" id="PTHR33694:SF1">
    <property type="entry name" value="UDP-3-O-ACYL-N-ACETYLGLUCOSAMINE DEACETYLASE 1, MITOCHONDRIAL-RELATED"/>
    <property type="match status" value="1"/>
</dbReference>
<dbReference type="NCBIfam" id="NF009667">
    <property type="entry name" value="PRK13188.1"/>
    <property type="match status" value="1"/>
</dbReference>
<dbReference type="HAMAP" id="MF_00388">
    <property type="entry name" value="LpxC"/>
    <property type="match status" value="1"/>
</dbReference>
<comment type="function">
    <text evidence="2 15">Catalyzes the hydrolysis of UDP-3-O-myristoyl-N-acetylglucosamine to form UDP-3-O-myristoylglucosamine and acetate, the committed step in lipid A biosynthesis.</text>
</comment>
<dbReference type="InterPro" id="IPR013114">
    <property type="entry name" value="FabA_FabZ"/>
</dbReference>